<keyword evidence="10" id="KW-0675">Receptor</keyword>
<evidence type="ECO:0000256" key="8">
    <source>
        <dbReference type="ARBA" id="ARBA00023136"/>
    </source>
</evidence>
<keyword evidence="6" id="KW-0552">Olfaction</keyword>
<evidence type="ECO:0000256" key="7">
    <source>
        <dbReference type="ARBA" id="ARBA00022989"/>
    </source>
</evidence>
<dbReference type="AlphaFoldDB" id="T1IC87"/>
<comment type="similarity">
    <text evidence="2">Belongs to the CD36 family.</text>
</comment>
<dbReference type="STRING" id="13249.T1IC87"/>
<dbReference type="OMA" id="QRKSSYH"/>
<keyword evidence="11" id="KW-0325">Glycoprotein</keyword>
<evidence type="ECO:0000256" key="10">
    <source>
        <dbReference type="ARBA" id="ARBA00023170"/>
    </source>
</evidence>
<keyword evidence="5" id="KW-0812">Transmembrane</keyword>
<dbReference type="VEuPathDB" id="VectorBase:RPRC013907"/>
<reference evidence="12" key="1">
    <citation type="submission" date="2015-05" db="UniProtKB">
        <authorList>
            <consortium name="EnsemblMetazoa"/>
        </authorList>
    </citation>
    <scope>IDENTIFICATION</scope>
</reference>
<dbReference type="GO" id="GO:0005044">
    <property type="term" value="F:scavenger receptor activity"/>
    <property type="evidence" value="ECO:0007669"/>
    <property type="project" value="TreeGrafter"/>
</dbReference>
<keyword evidence="9" id="KW-1015">Disulfide bond</keyword>
<comment type="subcellular location">
    <subcellularLocation>
        <location evidence="1">Cell membrane</location>
        <topology evidence="1">Multi-pass membrane protein</topology>
    </subcellularLocation>
</comment>
<evidence type="ECO:0000256" key="9">
    <source>
        <dbReference type="ARBA" id="ARBA00023157"/>
    </source>
</evidence>
<dbReference type="GO" id="GO:0005737">
    <property type="term" value="C:cytoplasm"/>
    <property type="evidence" value="ECO:0007669"/>
    <property type="project" value="TreeGrafter"/>
</dbReference>
<dbReference type="InParanoid" id="T1IC87"/>
<keyword evidence="13" id="KW-1185">Reference proteome</keyword>
<keyword evidence="3" id="KW-1003">Cell membrane</keyword>
<dbReference type="GO" id="GO:0005886">
    <property type="term" value="C:plasma membrane"/>
    <property type="evidence" value="ECO:0007669"/>
    <property type="project" value="UniProtKB-SubCell"/>
</dbReference>
<evidence type="ECO:0000256" key="1">
    <source>
        <dbReference type="ARBA" id="ARBA00004651"/>
    </source>
</evidence>
<evidence type="ECO:0000256" key="5">
    <source>
        <dbReference type="ARBA" id="ARBA00022692"/>
    </source>
</evidence>
<proteinExistence type="inferred from homology"/>
<evidence type="ECO:0000313" key="12">
    <source>
        <dbReference type="EnsemblMetazoa" id="RPRC013907-PA"/>
    </source>
</evidence>
<evidence type="ECO:0000256" key="11">
    <source>
        <dbReference type="ARBA" id="ARBA00023180"/>
    </source>
</evidence>
<evidence type="ECO:0000313" key="13">
    <source>
        <dbReference type="Proteomes" id="UP000015103"/>
    </source>
</evidence>
<accession>T1IC87</accession>
<dbReference type="eggNOG" id="KOG3776">
    <property type="taxonomic scope" value="Eukaryota"/>
</dbReference>
<keyword evidence="4" id="KW-0716">Sensory transduction</keyword>
<dbReference type="EnsemblMetazoa" id="RPRC013907-RA">
    <property type="protein sequence ID" value="RPRC013907-PA"/>
    <property type="gene ID" value="RPRC013907"/>
</dbReference>
<dbReference type="GO" id="GO:0007608">
    <property type="term" value="P:sensory perception of smell"/>
    <property type="evidence" value="ECO:0007669"/>
    <property type="project" value="UniProtKB-KW"/>
</dbReference>
<dbReference type="RefSeq" id="XP_073981558.1">
    <property type="nucleotide sequence ID" value="XM_074125457.1"/>
</dbReference>
<evidence type="ECO:0000256" key="6">
    <source>
        <dbReference type="ARBA" id="ARBA00022725"/>
    </source>
</evidence>
<sequence length="507" mass="56532">MAAPFRLGVAGVAIFLVSAIFGFWGFEKFLYYKIGENVALRKGGDMRKAWSKFPIAVEFRIFIFNVTNPLEVHQGAKPKVQEIGPYFFDEWKEKALFEDDAKEDTVAFNQKTTWIFQKSQSGGLTGEEMITIPHAALLGMVLMVEQQKPGALPMIAKALPALFNGPETVFLTAKAMDILFDGVPINCTSKEFGPKAICTMIRQNPKGLKKQGDDIFLFSFFGTKNGTIDDGRFKVKRGINNPKEVGMMFSFNGKTVQEVWSGPECNALRGTDSTIFPPFITPDEEIVSFAPDLCRSLGAKFQYHINYRGIPGNHYTATLGDMSANEDEKCFCPTPSTCLKKGAFDITKCVGAPIILTLPHFYEADPSYLEEVDGLHPNKENHQIFLNFEPITGTPLGARKRLQFNMRIHAIKKVPLMKNLPDAMIPLFWVEEGLELSQEFIDLLDASLFRSMRIVGVSKWVLMLVGLGMIAGGYLLHYNRTKGLGDKPPVNEKPKSIQVASVTPPKF</sequence>
<dbReference type="GeneID" id="141452914"/>
<organism evidence="12 13">
    <name type="scientific">Rhodnius prolixus</name>
    <name type="common">Triatomid bug</name>
    <dbReference type="NCBI Taxonomy" id="13249"/>
    <lineage>
        <taxon>Eukaryota</taxon>
        <taxon>Metazoa</taxon>
        <taxon>Ecdysozoa</taxon>
        <taxon>Arthropoda</taxon>
        <taxon>Hexapoda</taxon>
        <taxon>Insecta</taxon>
        <taxon>Pterygota</taxon>
        <taxon>Neoptera</taxon>
        <taxon>Paraneoptera</taxon>
        <taxon>Hemiptera</taxon>
        <taxon>Heteroptera</taxon>
        <taxon>Panheteroptera</taxon>
        <taxon>Cimicomorpha</taxon>
        <taxon>Reduviidae</taxon>
        <taxon>Triatominae</taxon>
        <taxon>Rhodnius</taxon>
    </lineage>
</organism>
<dbReference type="Pfam" id="PF01130">
    <property type="entry name" value="CD36"/>
    <property type="match status" value="1"/>
</dbReference>
<dbReference type="InterPro" id="IPR002159">
    <property type="entry name" value="CD36_fam"/>
</dbReference>
<keyword evidence="8" id="KW-0472">Membrane</keyword>
<evidence type="ECO:0000256" key="2">
    <source>
        <dbReference type="ARBA" id="ARBA00010532"/>
    </source>
</evidence>
<keyword evidence="7" id="KW-1133">Transmembrane helix</keyword>
<evidence type="ECO:0000256" key="3">
    <source>
        <dbReference type="ARBA" id="ARBA00022475"/>
    </source>
</evidence>
<name>T1IC87_RHOPR</name>
<dbReference type="PRINTS" id="PR01609">
    <property type="entry name" value="CD36FAMILY"/>
</dbReference>
<protein>
    <submittedName>
        <fullName evidence="12">Uncharacterized protein</fullName>
    </submittedName>
</protein>
<dbReference type="PANTHER" id="PTHR11923:SF69">
    <property type="entry name" value="SENSORY NEURON MEMBRANE PROTEIN 1"/>
    <property type="match status" value="1"/>
</dbReference>
<dbReference type="EMBL" id="ACPB03017884">
    <property type="status" value="NOT_ANNOTATED_CDS"/>
    <property type="molecule type" value="Genomic_DNA"/>
</dbReference>
<evidence type="ECO:0000256" key="4">
    <source>
        <dbReference type="ARBA" id="ARBA00022606"/>
    </source>
</evidence>
<dbReference type="PANTHER" id="PTHR11923">
    <property type="entry name" value="SCAVENGER RECEPTOR CLASS B TYPE-1 SR-B1"/>
    <property type="match status" value="1"/>
</dbReference>
<dbReference type="Proteomes" id="UP000015103">
    <property type="component" value="Unassembled WGS sequence"/>
</dbReference>